<comment type="caution">
    <text evidence="2">The sequence shown here is derived from an EMBL/GenBank/DDBJ whole genome shotgun (WGS) entry which is preliminary data.</text>
</comment>
<evidence type="ECO:0008006" key="4">
    <source>
        <dbReference type="Google" id="ProtNLM"/>
    </source>
</evidence>
<dbReference type="PANTHER" id="PTHR34797:SF1">
    <property type="entry name" value="ATG8-INTERACTING PROTEIN 2"/>
    <property type="match status" value="1"/>
</dbReference>
<feature type="region of interest" description="Disordered" evidence="1">
    <location>
        <begin position="77"/>
        <end position="107"/>
    </location>
</feature>
<evidence type="ECO:0000313" key="2">
    <source>
        <dbReference type="EMBL" id="MED6163687.1"/>
    </source>
</evidence>
<accession>A0ABU6UQS8</accession>
<gene>
    <name evidence="2" type="ORF">PIB30_082387</name>
</gene>
<dbReference type="Proteomes" id="UP001341840">
    <property type="component" value="Unassembled WGS sequence"/>
</dbReference>
<organism evidence="2 3">
    <name type="scientific">Stylosanthes scabra</name>
    <dbReference type="NCBI Taxonomy" id="79078"/>
    <lineage>
        <taxon>Eukaryota</taxon>
        <taxon>Viridiplantae</taxon>
        <taxon>Streptophyta</taxon>
        <taxon>Embryophyta</taxon>
        <taxon>Tracheophyta</taxon>
        <taxon>Spermatophyta</taxon>
        <taxon>Magnoliopsida</taxon>
        <taxon>eudicotyledons</taxon>
        <taxon>Gunneridae</taxon>
        <taxon>Pentapetalae</taxon>
        <taxon>rosids</taxon>
        <taxon>fabids</taxon>
        <taxon>Fabales</taxon>
        <taxon>Fabaceae</taxon>
        <taxon>Papilionoideae</taxon>
        <taxon>50 kb inversion clade</taxon>
        <taxon>dalbergioids sensu lato</taxon>
        <taxon>Dalbergieae</taxon>
        <taxon>Pterocarpus clade</taxon>
        <taxon>Stylosanthes</taxon>
    </lineage>
</organism>
<name>A0ABU6UQS8_9FABA</name>
<keyword evidence="3" id="KW-1185">Reference proteome</keyword>
<sequence length="288" mass="31720">MTDNENVEEKTSHGADWEVVSLTASTYAAAPDPDEVNSKEDVYAQDEGETSRALFMSGHFVFPPSQHENLPVEPDYSEILDESGGKDAPAGKDEEDSTFTGLNASDEFEGTPYFDETISRLSVHGKQFEEGATLRSFGLTGKEETTYESAKYTSFHSETDIGGGVAYGQSVIEAKTTELVEEGSSVCPDLSLSKTTPTKDDRYSSLDLPCGAWWKRRAFRSVCIAATVMGLVMLGHHWQQERLLHLKWLSVNDEARSRVLVPVYRLKDMIVGGHHPVSLIRGGSSRES</sequence>
<reference evidence="2 3" key="1">
    <citation type="journal article" date="2023" name="Plants (Basel)">
        <title>Bridging the Gap: Combining Genomics and Transcriptomics Approaches to Understand Stylosanthes scabra, an Orphan Legume from the Brazilian Caatinga.</title>
        <authorList>
            <person name="Ferreira-Neto J.R.C."/>
            <person name="da Silva M.D."/>
            <person name="Binneck E."/>
            <person name="de Melo N.F."/>
            <person name="da Silva R.H."/>
            <person name="de Melo A.L.T.M."/>
            <person name="Pandolfi V."/>
            <person name="Bustamante F.O."/>
            <person name="Brasileiro-Vidal A.C."/>
            <person name="Benko-Iseppon A.M."/>
        </authorList>
    </citation>
    <scope>NUCLEOTIDE SEQUENCE [LARGE SCALE GENOMIC DNA]</scope>
    <source>
        <tissue evidence="2">Leaves</tissue>
    </source>
</reference>
<evidence type="ECO:0000313" key="3">
    <source>
        <dbReference type="Proteomes" id="UP001341840"/>
    </source>
</evidence>
<dbReference type="EMBL" id="JASCZI010122094">
    <property type="protein sequence ID" value="MED6163687.1"/>
    <property type="molecule type" value="Genomic_DNA"/>
</dbReference>
<protein>
    <recommendedName>
        <fullName evidence="4">ATG8-interacting protein 1</fullName>
    </recommendedName>
</protein>
<proteinExistence type="predicted"/>
<dbReference type="PANTHER" id="PTHR34797">
    <property type="entry name" value="ATG8-INTERACTING PROTEIN 2"/>
    <property type="match status" value="1"/>
</dbReference>
<evidence type="ECO:0000256" key="1">
    <source>
        <dbReference type="SAM" id="MobiDB-lite"/>
    </source>
</evidence>
<feature type="region of interest" description="Disordered" evidence="1">
    <location>
        <begin position="28"/>
        <end position="47"/>
    </location>
</feature>
<dbReference type="InterPro" id="IPR040304">
    <property type="entry name" value="ATG8-IP-1/2"/>
</dbReference>
<feature type="compositionally biased region" description="Basic and acidic residues" evidence="1">
    <location>
        <begin position="83"/>
        <end position="92"/>
    </location>
</feature>